<accession>A0A0J6VUY1</accession>
<proteinExistence type="predicted"/>
<evidence type="ECO:0000313" key="3">
    <source>
        <dbReference type="Proteomes" id="UP000036176"/>
    </source>
</evidence>
<evidence type="ECO:0000256" key="1">
    <source>
        <dbReference type="SAM" id="Phobius"/>
    </source>
</evidence>
<sequence length="103" mass="10996">MRWILLFTGVAAMLVGGVGLLTPVSVDPRRVVVSCGTAVSPDMPVPPGDDDAAVDPDYARLCRMEVTDRRLWTITLLVVGATTTAAGVAYARRRAQAASNRLR</sequence>
<dbReference type="RefSeq" id="WP_048420492.1">
    <property type="nucleotide sequence ID" value="NZ_JYNX01000060.1"/>
</dbReference>
<keyword evidence="1" id="KW-0472">Membrane</keyword>
<comment type="caution">
    <text evidence="2">The sequence shown here is derived from an EMBL/GenBank/DDBJ whole genome shotgun (WGS) entry which is preliminary data.</text>
</comment>
<dbReference type="PATRIC" id="fig|1800.3.peg.4477"/>
<dbReference type="Proteomes" id="UP000036176">
    <property type="component" value="Unassembled WGS sequence"/>
</dbReference>
<keyword evidence="1" id="KW-0812">Transmembrane</keyword>
<name>A0A0J6VUY1_MYCCU</name>
<protein>
    <submittedName>
        <fullName evidence="2">Uncharacterized protein</fullName>
    </submittedName>
</protein>
<gene>
    <name evidence="2" type="ORF">MCHUDSM44219_04456</name>
</gene>
<dbReference type="EMBL" id="JYNX01000060">
    <property type="protein sequence ID" value="KMO73278.1"/>
    <property type="molecule type" value="Genomic_DNA"/>
</dbReference>
<feature type="transmembrane region" description="Helical" evidence="1">
    <location>
        <begin position="71"/>
        <end position="91"/>
    </location>
</feature>
<keyword evidence="3" id="KW-1185">Reference proteome</keyword>
<keyword evidence="1" id="KW-1133">Transmembrane helix</keyword>
<evidence type="ECO:0000313" key="2">
    <source>
        <dbReference type="EMBL" id="KMO73278.1"/>
    </source>
</evidence>
<reference evidence="2 3" key="1">
    <citation type="journal article" date="2015" name="Genome Biol. Evol.">
        <title>Characterization of Three Mycobacterium spp. with Potential Use in Bioremediation by Genome Sequencing and Comparative Genomics.</title>
        <authorList>
            <person name="Das S."/>
            <person name="Pettersson B.M."/>
            <person name="Behra P.R."/>
            <person name="Ramesh M."/>
            <person name="Dasgupta S."/>
            <person name="Bhattacharya A."/>
            <person name="Kirsebom L.A."/>
        </authorList>
    </citation>
    <scope>NUCLEOTIDE SEQUENCE [LARGE SCALE GENOMIC DNA]</scope>
    <source>
        <strain evidence="2 3">DSM 44219</strain>
    </source>
</reference>
<organism evidence="2 3">
    <name type="scientific">Mycolicibacterium chubuense</name>
    <name type="common">Mycobacterium chubuense</name>
    <dbReference type="NCBI Taxonomy" id="1800"/>
    <lineage>
        <taxon>Bacteria</taxon>
        <taxon>Bacillati</taxon>
        <taxon>Actinomycetota</taxon>
        <taxon>Actinomycetes</taxon>
        <taxon>Mycobacteriales</taxon>
        <taxon>Mycobacteriaceae</taxon>
        <taxon>Mycolicibacterium</taxon>
    </lineage>
</organism>
<dbReference type="AlphaFoldDB" id="A0A0J6VUY1"/>